<reference evidence="1 2" key="1">
    <citation type="journal article" date="2016" name="Mol. Biol. Evol.">
        <title>Comparative Genomics of Early-Diverging Mushroom-Forming Fungi Provides Insights into the Origins of Lignocellulose Decay Capabilities.</title>
        <authorList>
            <person name="Nagy L.G."/>
            <person name="Riley R."/>
            <person name="Tritt A."/>
            <person name="Adam C."/>
            <person name="Daum C."/>
            <person name="Floudas D."/>
            <person name="Sun H."/>
            <person name="Yadav J.S."/>
            <person name="Pangilinan J."/>
            <person name="Larsson K.H."/>
            <person name="Matsuura K."/>
            <person name="Barry K."/>
            <person name="Labutti K."/>
            <person name="Kuo R."/>
            <person name="Ohm R.A."/>
            <person name="Bhattacharya S.S."/>
            <person name="Shirouzu T."/>
            <person name="Yoshinaga Y."/>
            <person name="Martin F.M."/>
            <person name="Grigoriev I.V."/>
            <person name="Hibbett D.S."/>
        </authorList>
    </citation>
    <scope>NUCLEOTIDE SEQUENCE [LARGE SCALE GENOMIC DNA]</scope>
    <source>
        <strain evidence="1 2">CBS 109695</strain>
    </source>
</reference>
<keyword evidence="2" id="KW-1185">Reference proteome</keyword>
<proteinExistence type="predicted"/>
<evidence type="ECO:0000313" key="2">
    <source>
        <dbReference type="Proteomes" id="UP000076532"/>
    </source>
</evidence>
<gene>
    <name evidence="1" type="ORF">FIBSPDRAFT_877085</name>
</gene>
<accession>A0A167W970</accession>
<name>A0A167W970_9AGAM</name>
<feature type="non-terminal residue" evidence="1">
    <location>
        <position position="53"/>
    </location>
</feature>
<dbReference type="Proteomes" id="UP000076532">
    <property type="component" value="Unassembled WGS sequence"/>
</dbReference>
<sequence length="53" mass="5569">IARLPLRLTRSPSTPSLIPGPGRTIPAVLLPSKAPPPIPFCCFPSLPFATDSC</sequence>
<organism evidence="1 2">
    <name type="scientific">Athelia psychrophila</name>
    <dbReference type="NCBI Taxonomy" id="1759441"/>
    <lineage>
        <taxon>Eukaryota</taxon>
        <taxon>Fungi</taxon>
        <taxon>Dikarya</taxon>
        <taxon>Basidiomycota</taxon>
        <taxon>Agaricomycotina</taxon>
        <taxon>Agaricomycetes</taxon>
        <taxon>Agaricomycetidae</taxon>
        <taxon>Atheliales</taxon>
        <taxon>Atheliaceae</taxon>
        <taxon>Athelia</taxon>
    </lineage>
</organism>
<feature type="non-terminal residue" evidence="1">
    <location>
        <position position="1"/>
    </location>
</feature>
<dbReference type="AlphaFoldDB" id="A0A167W970"/>
<evidence type="ECO:0000313" key="1">
    <source>
        <dbReference type="EMBL" id="KZP05833.1"/>
    </source>
</evidence>
<protein>
    <submittedName>
        <fullName evidence="1">Uncharacterized protein</fullName>
    </submittedName>
</protein>
<dbReference type="EMBL" id="KV417816">
    <property type="protein sequence ID" value="KZP05833.1"/>
    <property type="molecule type" value="Genomic_DNA"/>
</dbReference>